<comment type="similarity">
    <text evidence="1">Belongs to the SMP-30/CGR1 family.</text>
</comment>
<gene>
    <name evidence="3" type="ORF">H9622_03065</name>
</gene>
<dbReference type="Gene3D" id="2.120.10.30">
    <property type="entry name" value="TolB, C-terminal domain"/>
    <property type="match status" value="1"/>
</dbReference>
<evidence type="ECO:0000313" key="4">
    <source>
        <dbReference type="Proteomes" id="UP000602532"/>
    </source>
</evidence>
<evidence type="ECO:0000259" key="2">
    <source>
        <dbReference type="Pfam" id="PF08450"/>
    </source>
</evidence>
<dbReference type="InterPro" id="IPR011042">
    <property type="entry name" value="6-blade_b-propeller_TolB-like"/>
</dbReference>
<evidence type="ECO:0000256" key="1">
    <source>
        <dbReference type="ARBA" id="ARBA00008853"/>
    </source>
</evidence>
<dbReference type="InterPro" id="IPR013658">
    <property type="entry name" value="SGL"/>
</dbReference>
<reference evidence="3 4" key="1">
    <citation type="submission" date="2020-08" db="EMBL/GenBank/DDBJ databases">
        <title>A Genomic Blueprint of the Chicken Gut Microbiome.</title>
        <authorList>
            <person name="Gilroy R."/>
            <person name="Ravi A."/>
            <person name="Getino M."/>
            <person name="Pursley I."/>
            <person name="Horton D.L."/>
            <person name="Alikhan N.-F."/>
            <person name="Baker D."/>
            <person name="Gharbi K."/>
            <person name="Hall N."/>
            <person name="Watson M."/>
            <person name="Adriaenssens E.M."/>
            <person name="Foster-Nyarko E."/>
            <person name="Jarju S."/>
            <person name="Secka A."/>
            <person name="Antonio M."/>
            <person name="Oren A."/>
            <person name="Chaudhuri R."/>
            <person name="La Ragione R.M."/>
            <person name="Hildebrand F."/>
            <person name="Pallen M.J."/>
        </authorList>
    </citation>
    <scope>NUCLEOTIDE SEQUENCE [LARGE SCALE GENOMIC DNA]</scope>
    <source>
        <strain evidence="3 4">Sa1CUA4</strain>
    </source>
</reference>
<dbReference type="Pfam" id="PF08450">
    <property type="entry name" value="SGL"/>
    <property type="match status" value="1"/>
</dbReference>
<dbReference type="InterPro" id="IPR005511">
    <property type="entry name" value="SMP-30"/>
</dbReference>
<keyword evidence="4" id="KW-1185">Reference proteome</keyword>
<name>A0ABR8WZQ4_9MICO</name>
<sequence>MSAVLVAEVAVPSGNVLGESIVWDDRTGELVWVDIERGWLERSGGASGRRTTRLRERIGAVGLRASEGFVAAFASRLALLDGAGQEIRNLAPVEDDLGSTRLNDGRVDRQGRFVCGGMDEGPDARPISAVHRLDADGTVHKVIDGVSCANSIAFSPDGSSMYFADTPTGRILVYEYDTDAGIPHSPRLFADGSEHPGLSDGSAVDAEGCLWNARWGGGSVVRYTPDGKVDRVVRVSAANPTCVAFGGDDLSTLYITTARIGRTAAQLAEEPHAGAVFAAEPGVGGLVEARYAG</sequence>
<dbReference type="Proteomes" id="UP000602532">
    <property type="component" value="Unassembled WGS sequence"/>
</dbReference>
<evidence type="ECO:0000313" key="3">
    <source>
        <dbReference type="EMBL" id="MBD8022570.1"/>
    </source>
</evidence>
<protein>
    <submittedName>
        <fullName evidence="3">SMP-30/gluconolactonase/LRE family protein</fullName>
    </submittedName>
</protein>
<dbReference type="EMBL" id="JACSPM010000001">
    <property type="protein sequence ID" value="MBD8022570.1"/>
    <property type="molecule type" value="Genomic_DNA"/>
</dbReference>
<dbReference type="PRINTS" id="PR01790">
    <property type="entry name" value="SMP30FAMILY"/>
</dbReference>
<dbReference type="SUPFAM" id="SSF63829">
    <property type="entry name" value="Calcium-dependent phosphotriesterase"/>
    <property type="match status" value="1"/>
</dbReference>
<feature type="domain" description="SMP-30/Gluconolactonase/LRE-like region" evidence="2">
    <location>
        <begin position="17"/>
        <end position="259"/>
    </location>
</feature>
<dbReference type="RefSeq" id="WP_191764117.1">
    <property type="nucleotide sequence ID" value="NZ_JACSPM010000001.1"/>
</dbReference>
<dbReference type="PANTHER" id="PTHR10907">
    <property type="entry name" value="REGUCALCIN"/>
    <property type="match status" value="1"/>
</dbReference>
<proteinExistence type="inferred from homology"/>
<organism evidence="3 4">
    <name type="scientific">Microbacterium gallinarum</name>
    <dbReference type="NCBI Taxonomy" id="2762209"/>
    <lineage>
        <taxon>Bacteria</taxon>
        <taxon>Bacillati</taxon>
        <taxon>Actinomycetota</taxon>
        <taxon>Actinomycetes</taxon>
        <taxon>Micrococcales</taxon>
        <taxon>Microbacteriaceae</taxon>
        <taxon>Microbacterium</taxon>
    </lineage>
</organism>
<accession>A0ABR8WZQ4</accession>
<comment type="caution">
    <text evidence="3">The sequence shown here is derived from an EMBL/GenBank/DDBJ whole genome shotgun (WGS) entry which is preliminary data.</text>
</comment>
<dbReference type="PANTHER" id="PTHR10907:SF47">
    <property type="entry name" value="REGUCALCIN"/>
    <property type="match status" value="1"/>
</dbReference>